<evidence type="ECO:0000256" key="1">
    <source>
        <dbReference type="ARBA" id="ARBA00022729"/>
    </source>
</evidence>
<keyword evidence="4" id="KW-1185">Reference proteome</keyword>
<evidence type="ECO:0000313" key="4">
    <source>
        <dbReference type="Proteomes" id="UP000266183"/>
    </source>
</evidence>
<evidence type="ECO:0000256" key="2">
    <source>
        <dbReference type="SAM" id="MobiDB-lite"/>
    </source>
</evidence>
<dbReference type="Gene3D" id="2.130.10.130">
    <property type="entry name" value="Integrin alpha, N-terminal"/>
    <property type="match status" value="1"/>
</dbReference>
<protein>
    <submittedName>
        <fullName evidence="3">VCBS repeat-containing protein</fullName>
    </submittedName>
</protein>
<dbReference type="SUPFAM" id="SSF69318">
    <property type="entry name" value="Integrin alpha N-terminal domain"/>
    <property type="match status" value="1"/>
</dbReference>
<dbReference type="Proteomes" id="UP000266183">
    <property type="component" value="Chromosome"/>
</dbReference>
<dbReference type="EMBL" id="CP032382">
    <property type="protein sequence ID" value="AYB34218.1"/>
    <property type="molecule type" value="Genomic_DNA"/>
</dbReference>
<dbReference type="KEGG" id="chk:D4L85_28165"/>
<organism evidence="3 4">
    <name type="scientific">Chryseolinea soli</name>
    <dbReference type="NCBI Taxonomy" id="2321403"/>
    <lineage>
        <taxon>Bacteria</taxon>
        <taxon>Pseudomonadati</taxon>
        <taxon>Bacteroidota</taxon>
        <taxon>Cytophagia</taxon>
        <taxon>Cytophagales</taxon>
        <taxon>Fulvivirgaceae</taxon>
        <taxon>Chryseolinea</taxon>
    </lineage>
</organism>
<dbReference type="PANTHER" id="PTHR46580">
    <property type="entry name" value="SENSOR KINASE-RELATED"/>
    <property type="match status" value="1"/>
</dbReference>
<dbReference type="Pfam" id="PF13517">
    <property type="entry name" value="FG-GAP_3"/>
    <property type="match status" value="1"/>
</dbReference>
<evidence type="ECO:0000313" key="3">
    <source>
        <dbReference type="EMBL" id="AYB34218.1"/>
    </source>
</evidence>
<dbReference type="InterPro" id="IPR028994">
    <property type="entry name" value="Integrin_alpha_N"/>
</dbReference>
<dbReference type="InterPro" id="IPR013517">
    <property type="entry name" value="FG-GAP"/>
</dbReference>
<keyword evidence="1" id="KW-0732">Signal</keyword>
<gene>
    <name evidence="3" type="ORF">D4L85_28165</name>
</gene>
<dbReference type="AlphaFoldDB" id="A0A385SZM0"/>
<reference evidence="4" key="1">
    <citation type="submission" date="2018-09" db="EMBL/GenBank/DDBJ databases">
        <title>Chryseolinea sp. KIS68-18 isolated from soil.</title>
        <authorList>
            <person name="Weon H.-Y."/>
            <person name="Kwon S.-W."/>
            <person name="Lee S.A."/>
        </authorList>
    </citation>
    <scope>NUCLEOTIDE SEQUENCE [LARGE SCALE GENOMIC DNA]</scope>
    <source>
        <strain evidence="4">KIS68-18</strain>
    </source>
</reference>
<sequence length="542" mass="61243">MRPGQRLGRSTHSQRPRRKANAGLAHGGQHPQLLLYPLDVNSVPTVKSTTRILLAAAVVWITALSCTNQNQYEEQVARQYCGSCHLFPEPSLLPKHVWAETVMPQMALRMGVDFGKLVEIPEADRPYVLPSLPATSMVSEKEWKAIQHYFQRMAPDSLNVPPVSIADTLRQFDVTALSLSSLGQPMATLVKVDTVRDRIFIGGRHGVLHEFDTKFQWKATHPLSSPPSQLLLSEKEDPLVLQMGIMDPNDQALGSVAQWHEGTQTFTTLIDSLQRPVYLERVDLNQDAKKDLVICSFGNYTGSLDVYETLDSGKYKRHILQNLPGARKVVVRDFDNNGLPDVMALMTQGDERVIVLLNQGNFRFRIVTLLRFPPVYGSSYFDVADFNHDGKMDILYANGDNADYSTTLKPYHGVRIFLNDGSNRFTESWFYPLNGVGQAEAVDFDKDGDLDIVAIAFFPDFRHHPEQGFVYFENTGHDFKPSITHLATQGRWLVMEIADLDHDRDDDVVVGALDFPGTVPERLMTQWMKRDVWVLLLRNKLH</sequence>
<accession>A0A385SZM0</accession>
<dbReference type="PANTHER" id="PTHR46580:SF2">
    <property type="entry name" value="MAM DOMAIN-CONTAINING PROTEIN"/>
    <property type="match status" value="1"/>
</dbReference>
<proteinExistence type="predicted"/>
<name>A0A385SZM0_9BACT</name>
<feature type="region of interest" description="Disordered" evidence="2">
    <location>
        <begin position="1"/>
        <end position="26"/>
    </location>
</feature>